<evidence type="ECO:0000259" key="9">
    <source>
        <dbReference type="Pfam" id="PF01225"/>
    </source>
</evidence>
<feature type="modified residue" description="N6-carboxylysine" evidence="7">
    <location>
        <position position="226"/>
    </location>
</feature>
<evidence type="ECO:0000313" key="12">
    <source>
        <dbReference type="EMBL" id="BAN36297.1"/>
    </source>
</evidence>
<dbReference type="GO" id="GO:0005737">
    <property type="term" value="C:cytoplasm"/>
    <property type="evidence" value="ECO:0007669"/>
    <property type="project" value="UniProtKB-SubCell"/>
</dbReference>
<dbReference type="UniPathway" id="UPA00219"/>
<feature type="binding site" evidence="7">
    <location>
        <begin position="419"/>
        <end position="422"/>
    </location>
    <ligand>
        <name>meso-2,6-diaminopimelate</name>
        <dbReference type="ChEBI" id="CHEBI:57791"/>
    </ligand>
</feature>
<dbReference type="GO" id="GO:0005524">
    <property type="term" value="F:ATP binding"/>
    <property type="evidence" value="ECO:0007669"/>
    <property type="project" value="UniProtKB-UniRule"/>
</dbReference>
<dbReference type="InterPro" id="IPR035911">
    <property type="entry name" value="MurE/MurF_N"/>
</dbReference>
<sequence length="505" mass="54136">MTSVRGEASGVRSRAEASVLAQLATEVKRLVVDSRQARQGDTFAAYPGERQDGRKFIAQAVAAGANAVLWEREGFEWDAEWEVPNLPVDGLRDKIGEIASQVYGEPSRQMWTIGITGTNGKTSCCHWIAQCLSELGRKTAMVGTLGNGFFSALAPSANTTPDAVSLHALLRSYLDDDAKCAAMEVSSHGLAQGRVNGVHFDIAVLTNLSRDHLDYHGDMASYAAAKAGLFSWPELQYAVLNMDDPFGVELAGRLGCGGVQTVGYSLEGKHEGCRFVVLARDLVADADGIRFKAITPWGTAQLNSRLLGRFNASNLLAALAVLLVSGIALEDAVRELGKVESVDGRMQRLGGEGKPLVVVDYAHTPDALEKVLGTLREIMGEKNKLICVFGCGGERDRGKRPLMGEVASRLADSVIVTSDNPRGEDAQTIIDEIIAGMGANYRVIDDRAAAIDAAVREAQPDDVVLIAGKGHEDYQEIKGMKLPFADADVARQVLSRIGTPTLAMR</sequence>
<evidence type="ECO:0000259" key="11">
    <source>
        <dbReference type="Pfam" id="PF08245"/>
    </source>
</evidence>
<feature type="binding site" evidence="7">
    <location>
        <position position="468"/>
    </location>
    <ligand>
        <name>meso-2,6-diaminopimelate</name>
        <dbReference type="ChEBI" id="CHEBI:57791"/>
    </ligand>
</feature>
<evidence type="ECO:0000256" key="1">
    <source>
        <dbReference type="ARBA" id="ARBA00005898"/>
    </source>
</evidence>
<comment type="catalytic activity">
    <reaction evidence="7">
        <text>UDP-N-acetyl-alpha-D-muramoyl-L-alanyl-D-glutamate + meso-2,6-diaminopimelate + ATP = UDP-N-acetyl-alpha-D-muramoyl-L-alanyl-gamma-D-glutamyl-meso-2,6-diaminopimelate + ADP + phosphate + H(+)</text>
        <dbReference type="Rhea" id="RHEA:23676"/>
        <dbReference type="ChEBI" id="CHEBI:15378"/>
        <dbReference type="ChEBI" id="CHEBI:30616"/>
        <dbReference type="ChEBI" id="CHEBI:43474"/>
        <dbReference type="ChEBI" id="CHEBI:57791"/>
        <dbReference type="ChEBI" id="CHEBI:83900"/>
        <dbReference type="ChEBI" id="CHEBI:83905"/>
        <dbReference type="ChEBI" id="CHEBI:456216"/>
        <dbReference type="EC" id="6.3.2.13"/>
    </reaction>
</comment>
<comment type="caution">
    <text evidence="7">Lacks conserved residue(s) required for the propagation of feature annotation.</text>
</comment>
<reference evidence="12 13" key="1">
    <citation type="journal article" date="2012" name="Appl. Environ. Microbiol.">
        <title>Draft genome sequence of a psychrotolerant sulfur-oxidizing bacterium, Sulfuricella denitrificans skB26, and proteomic insights into cold adaptation.</title>
        <authorList>
            <person name="Watanabe T."/>
            <person name="Kojima H."/>
            <person name="Fukui M."/>
        </authorList>
    </citation>
    <scope>NUCLEOTIDE SEQUENCE [LARGE SCALE GENOMIC DNA]</scope>
    <source>
        <strain evidence="13">skB26</strain>
    </source>
</reference>
<protein>
    <recommendedName>
        <fullName evidence="7">UDP-N-acetylmuramoyl-L-alanyl-D-glutamate--2,6-diaminopimelate ligase</fullName>
        <ecNumber evidence="7">6.3.2.13</ecNumber>
    </recommendedName>
    <alternativeName>
        <fullName evidence="7">Meso-A2pm-adding enzyme</fullName>
    </alternativeName>
    <alternativeName>
        <fullName evidence="7">Meso-diaminopimelate-adding enzyme</fullName>
    </alternativeName>
    <alternativeName>
        <fullName evidence="7">UDP-MurNAc-L-Ala-D-Glu:meso-diaminopimelate ligase</fullName>
    </alternativeName>
    <alternativeName>
        <fullName evidence="7">UDP-MurNAc-tripeptide synthetase</fullName>
    </alternativeName>
    <alternativeName>
        <fullName evidence="7">UDP-N-acetylmuramyl-tripeptide synthetase</fullName>
    </alternativeName>
</protein>
<keyword evidence="7" id="KW-0460">Magnesium</keyword>
<dbReference type="GO" id="GO:0071555">
    <property type="term" value="P:cell wall organization"/>
    <property type="evidence" value="ECO:0007669"/>
    <property type="project" value="UniProtKB-KW"/>
</dbReference>
<dbReference type="GO" id="GO:0009252">
    <property type="term" value="P:peptidoglycan biosynthetic process"/>
    <property type="evidence" value="ECO:0007669"/>
    <property type="project" value="UniProtKB-UniRule"/>
</dbReference>
<keyword evidence="7" id="KW-0436">Ligase</keyword>
<dbReference type="InterPro" id="IPR013221">
    <property type="entry name" value="Mur_ligase_cen"/>
</dbReference>
<dbReference type="GO" id="GO:0000287">
    <property type="term" value="F:magnesium ion binding"/>
    <property type="evidence" value="ECO:0007669"/>
    <property type="project" value="UniProtKB-UniRule"/>
</dbReference>
<evidence type="ECO:0000256" key="3">
    <source>
        <dbReference type="ARBA" id="ARBA00022960"/>
    </source>
</evidence>
<dbReference type="RefSeq" id="WP_009207821.1">
    <property type="nucleotide sequence ID" value="NC_022357.1"/>
</dbReference>
<keyword evidence="6 7" id="KW-0961">Cell wall biogenesis/degradation</keyword>
<dbReference type="GO" id="GO:0008360">
    <property type="term" value="P:regulation of cell shape"/>
    <property type="evidence" value="ECO:0007669"/>
    <property type="project" value="UniProtKB-KW"/>
</dbReference>
<dbReference type="PANTHER" id="PTHR23135">
    <property type="entry name" value="MUR LIGASE FAMILY MEMBER"/>
    <property type="match status" value="1"/>
</dbReference>
<feature type="binding site" evidence="7">
    <location>
        <begin position="159"/>
        <end position="160"/>
    </location>
    <ligand>
        <name>UDP-N-acetyl-alpha-D-muramoyl-L-alanyl-D-glutamate</name>
        <dbReference type="ChEBI" id="CHEBI:83900"/>
    </ligand>
</feature>
<comment type="PTM">
    <text evidence="7">Carboxylation is probably crucial for Mg(2+) binding and, consequently, for the gamma-phosphate positioning of ATP.</text>
</comment>
<evidence type="ECO:0000256" key="4">
    <source>
        <dbReference type="ARBA" id="ARBA00022984"/>
    </source>
</evidence>
<feature type="binding site" evidence="7">
    <location>
        <position position="186"/>
    </location>
    <ligand>
        <name>UDP-N-acetyl-alpha-D-muramoyl-L-alanyl-D-glutamate</name>
        <dbReference type="ChEBI" id="CHEBI:83900"/>
    </ligand>
</feature>
<feature type="domain" description="Mur ligase central" evidence="11">
    <location>
        <begin position="115"/>
        <end position="321"/>
    </location>
</feature>
<dbReference type="Proteomes" id="UP000015559">
    <property type="component" value="Chromosome"/>
</dbReference>
<dbReference type="Gene3D" id="3.40.1390.10">
    <property type="entry name" value="MurE/MurF, N-terminal domain"/>
    <property type="match status" value="1"/>
</dbReference>
<accession>S6B778</accession>
<keyword evidence="2 7" id="KW-0132">Cell division</keyword>
<dbReference type="NCBIfam" id="TIGR01085">
    <property type="entry name" value="murE"/>
    <property type="match status" value="1"/>
</dbReference>
<keyword evidence="5 7" id="KW-0131">Cell cycle</keyword>
<dbReference type="EC" id="6.3.2.13" evidence="7"/>
<keyword evidence="13" id="KW-1185">Reference proteome</keyword>
<dbReference type="HAMAP" id="MF_00208">
    <property type="entry name" value="MurE"/>
    <property type="match status" value="1"/>
</dbReference>
<dbReference type="GO" id="GO:0051301">
    <property type="term" value="P:cell division"/>
    <property type="evidence" value="ECO:0007669"/>
    <property type="project" value="UniProtKB-KW"/>
</dbReference>
<dbReference type="NCBIfam" id="NF001124">
    <property type="entry name" value="PRK00139.1-2"/>
    <property type="match status" value="1"/>
</dbReference>
<evidence type="ECO:0000259" key="10">
    <source>
        <dbReference type="Pfam" id="PF02875"/>
    </source>
</evidence>
<dbReference type="Gene3D" id="3.90.190.20">
    <property type="entry name" value="Mur ligase, C-terminal domain"/>
    <property type="match status" value="1"/>
</dbReference>
<comment type="cofactor">
    <cofactor evidence="7">
        <name>Mg(2+)</name>
        <dbReference type="ChEBI" id="CHEBI:18420"/>
    </cofactor>
</comment>
<comment type="function">
    <text evidence="7">Catalyzes the addition of meso-diaminopimelic acid to the nucleotide precursor UDP-N-acetylmuramoyl-L-alanyl-D-glutamate (UMAG) in the biosynthesis of bacterial cell-wall peptidoglycan.</text>
</comment>
<feature type="binding site" evidence="7">
    <location>
        <position position="192"/>
    </location>
    <ligand>
        <name>UDP-N-acetyl-alpha-D-muramoyl-L-alanyl-D-glutamate</name>
        <dbReference type="ChEBI" id="CHEBI:83900"/>
    </ligand>
</feature>
<keyword evidence="4 7" id="KW-0573">Peptidoglycan synthesis</keyword>
<evidence type="ECO:0000256" key="5">
    <source>
        <dbReference type="ARBA" id="ARBA00023306"/>
    </source>
</evidence>
<dbReference type="InterPro" id="IPR004101">
    <property type="entry name" value="Mur_ligase_C"/>
</dbReference>
<feature type="binding site" evidence="7">
    <location>
        <position position="158"/>
    </location>
    <ligand>
        <name>UDP-N-acetyl-alpha-D-muramoyl-L-alanyl-D-glutamate</name>
        <dbReference type="ChEBI" id="CHEBI:83900"/>
    </ligand>
</feature>
<feature type="binding site" evidence="7">
    <location>
        <position position="472"/>
    </location>
    <ligand>
        <name>meso-2,6-diaminopimelate</name>
        <dbReference type="ChEBI" id="CHEBI:57791"/>
    </ligand>
</feature>
<dbReference type="PANTHER" id="PTHR23135:SF4">
    <property type="entry name" value="UDP-N-ACETYLMURAMOYL-L-ALANYL-D-GLUTAMATE--2,6-DIAMINOPIMELATE LIGASE MURE HOMOLOG, CHLOROPLASTIC"/>
    <property type="match status" value="1"/>
</dbReference>
<dbReference type="Gene3D" id="3.40.1190.10">
    <property type="entry name" value="Mur-like, catalytic domain"/>
    <property type="match status" value="1"/>
</dbReference>
<dbReference type="SUPFAM" id="SSF53623">
    <property type="entry name" value="MurD-like peptide ligases, catalytic domain"/>
    <property type="match status" value="1"/>
</dbReference>
<dbReference type="InterPro" id="IPR036615">
    <property type="entry name" value="Mur_ligase_C_dom_sf"/>
</dbReference>
<feature type="binding site" evidence="7">
    <location>
        <position position="34"/>
    </location>
    <ligand>
        <name>UDP-N-acetyl-alpha-D-muramoyl-L-alanyl-D-glutamate</name>
        <dbReference type="ChEBI" id="CHEBI:83900"/>
    </ligand>
</feature>
<feature type="binding site" evidence="7">
    <location>
        <position position="194"/>
    </location>
    <ligand>
        <name>UDP-N-acetyl-alpha-D-muramoyl-L-alanyl-D-glutamate</name>
        <dbReference type="ChEBI" id="CHEBI:83900"/>
    </ligand>
</feature>
<dbReference type="Pfam" id="PF08245">
    <property type="entry name" value="Mur_ligase_M"/>
    <property type="match status" value="1"/>
</dbReference>
<dbReference type="InterPro" id="IPR005761">
    <property type="entry name" value="UDP-N-AcMur-Glu-dNH2Pim_ligase"/>
</dbReference>
<dbReference type="KEGG" id="sdr:SCD_n02490"/>
<dbReference type="InterPro" id="IPR036565">
    <property type="entry name" value="Mur-like_cat_sf"/>
</dbReference>
<dbReference type="STRING" id="1163617.SCD_n02490"/>
<organism evidence="12 13">
    <name type="scientific">Sulfuricella denitrificans (strain DSM 22764 / NBRC 105220 / skB26)</name>
    <dbReference type="NCBI Taxonomy" id="1163617"/>
    <lineage>
        <taxon>Bacteria</taxon>
        <taxon>Pseudomonadati</taxon>
        <taxon>Pseudomonadota</taxon>
        <taxon>Betaproteobacteria</taxon>
        <taxon>Nitrosomonadales</taxon>
        <taxon>Sulfuricellaceae</taxon>
        <taxon>Sulfuricella</taxon>
    </lineage>
</organism>
<feature type="binding site" evidence="7">
    <location>
        <begin position="117"/>
        <end position="123"/>
    </location>
    <ligand>
        <name>ATP</name>
        <dbReference type="ChEBI" id="CHEBI:30616"/>
    </ligand>
</feature>
<dbReference type="GO" id="GO:0008765">
    <property type="term" value="F:UDP-N-acetylmuramoylalanyl-D-glutamate-2,6-diaminopimelate ligase activity"/>
    <property type="evidence" value="ECO:0007669"/>
    <property type="project" value="UniProtKB-UniRule"/>
</dbReference>
<dbReference type="OrthoDB" id="9800958at2"/>
<comment type="pathway">
    <text evidence="7 8">Cell wall biogenesis; peptidoglycan biosynthesis.</text>
</comment>
<evidence type="ECO:0000256" key="6">
    <source>
        <dbReference type="ARBA" id="ARBA00023316"/>
    </source>
</evidence>
<gene>
    <name evidence="7" type="primary">murE</name>
    <name evidence="12" type="ORF">SCD_n02490</name>
</gene>
<evidence type="ECO:0000256" key="2">
    <source>
        <dbReference type="ARBA" id="ARBA00022618"/>
    </source>
</evidence>
<dbReference type="InterPro" id="IPR000713">
    <property type="entry name" value="Mur_ligase_N"/>
</dbReference>
<dbReference type="eggNOG" id="COG0769">
    <property type="taxonomic scope" value="Bacteria"/>
</dbReference>
<dbReference type="NCBIfam" id="NF001126">
    <property type="entry name" value="PRK00139.1-4"/>
    <property type="match status" value="1"/>
</dbReference>
<evidence type="ECO:0000256" key="8">
    <source>
        <dbReference type="RuleBase" id="RU004135"/>
    </source>
</evidence>
<keyword evidence="3 7" id="KW-0133">Cell shape</keyword>
<comment type="similarity">
    <text evidence="1 7">Belongs to the MurCDEF family. MurE subfamily.</text>
</comment>
<feature type="binding site" evidence="7">
    <location>
        <position position="395"/>
    </location>
    <ligand>
        <name>meso-2,6-diaminopimelate</name>
        <dbReference type="ChEBI" id="CHEBI:57791"/>
    </ligand>
</feature>
<dbReference type="AlphaFoldDB" id="S6B778"/>
<dbReference type="SUPFAM" id="SSF53244">
    <property type="entry name" value="MurD-like peptide ligases, peptide-binding domain"/>
    <property type="match status" value="1"/>
</dbReference>
<proteinExistence type="inferred from homology"/>
<name>S6B778_SULDS</name>
<dbReference type="Pfam" id="PF01225">
    <property type="entry name" value="Mur_ligase"/>
    <property type="match status" value="1"/>
</dbReference>
<keyword evidence="7" id="KW-0963">Cytoplasm</keyword>
<dbReference type="HOGENOM" id="CLU_022291_3_2_4"/>
<dbReference type="EMBL" id="AP013066">
    <property type="protein sequence ID" value="BAN36297.1"/>
    <property type="molecule type" value="Genomic_DNA"/>
</dbReference>
<keyword evidence="7" id="KW-0067">ATP-binding</keyword>
<dbReference type="SUPFAM" id="SSF63418">
    <property type="entry name" value="MurE/MurF N-terminal domain"/>
    <property type="match status" value="1"/>
</dbReference>
<feature type="domain" description="Mur ligase C-terminal" evidence="10">
    <location>
        <begin position="344"/>
        <end position="470"/>
    </location>
</feature>
<evidence type="ECO:0000256" key="7">
    <source>
        <dbReference type="HAMAP-Rule" id="MF_00208"/>
    </source>
</evidence>
<comment type="subcellular location">
    <subcellularLocation>
        <location evidence="7 8">Cytoplasm</location>
    </subcellularLocation>
</comment>
<evidence type="ECO:0000313" key="13">
    <source>
        <dbReference type="Proteomes" id="UP000015559"/>
    </source>
</evidence>
<feature type="domain" description="Mur ligase N-terminal catalytic" evidence="9">
    <location>
        <begin position="28"/>
        <end position="103"/>
    </location>
</feature>
<keyword evidence="7" id="KW-0547">Nucleotide-binding</keyword>
<dbReference type="Pfam" id="PF02875">
    <property type="entry name" value="Mur_ligase_C"/>
    <property type="match status" value="1"/>
</dbReference>
<feature type="short sequence motif" description="Meso-diaminopimelate recognition motif" evidence="7">
    <location>
        <begin position="419"/>
        <end position="422"/>
    </location>
</feature>